<sequence length="166" mass="19915">MDNLGKQRVGKLLMELVWWILTGIVAWMVVQPLWSEFIKYEYIYELILFVVILITYTRYLFLLKYTFLAQFQVGKFILIFASIPLIFYLINLFFGYQDFLERQSEGMEAYQIYFRADMTFDEHGEVIKYLSKVYSFFALCAIIVVIMSPFRLLISYWRVYNKVGTV</sequence>
<evidence type="ECO:0000313" key="2">
    <source>
        <dbReference type="EMBL" id="CAA6810435.1"/>
    </source>
</evidence>
<reference evidence="2" key="1">
    <citation type="submission" date="2020-01" db="EMBL/GenBank/DDBJ databases">
        <authorList>
            <person name="Meier V. D."/>
            <person name="Meier V D."/>
        </authorList>
    </citation>
    <scope>NUCLEOTIDE SEQUENCE</scope>
    <source>
        <strain evidence="2">HLG_WM_MAG_10</strain>
    </source>
</reference>
<proteinExistence type="predicted"/>
<dbReference type="AlphaFoldDB" id="A0A6S6T0T1"/>
<feature type="transmembrane region" description="Helical" evidence="1">
    <location>
        <begin position="42"/>
        <end position="61"/>
    </location>
</feature>
<dbReference type="EMBL" id="CACVAQ010000165">
    <property type="protein sequence ID" value="CAA6810435.1"/>
    <property type="molecule type" value="Genomic_DNA"/>
</dbReference>
<gene>
    <name evidence="2" type="ORF">HELGO_WM37261</name>
</gene>
<organism evidence="2">
    <name type="scientific">uncultured Aureispira sp</name>
    <dbReference type="NCBI Taxonomy" id="1331704"/>
    <lineage>
        <taxon>Bacteria</taxon>
        <taxon>Pseudomonadati</taxon>
        <taxon>Bacteroidota</taxon>
        <taxon>Saprospiria</taxon>
        <taxon>Saprospirales</taxon>
        <taxon>Saprospiraceae</taxon>
        <taxon>Aureispira</taxon>
        <taxon>environmental samples</taxon>
    </lineage>
</organism>
<name>A0A6S6T0T1_9BACT</name>
<keyword evidence="1" id="KW-0472">Membrane</keyword>
<keyword evidence="1" id="KW-0812">Transmembrane</keyword>
<feature type="transmembrane region" description="Helical" evidence="1">
    <location>
        <begin position="12"/>
        <end position="30"/>
    </location>
</feature>
<keyword evidence="1" id="KW-1133">Transmembrane helix</keyword>
<protein>
    <submittedName>
        <fullName evidence="2">Uncharacterized protein</fullName>
    </submittedName>
</protein>
<evidence type="ECO:0000256" key="1">
    <source>
        <dbReference type="SAM" id="Phobius"/>
    </source>
</evidence>
<accession>A0A6S6T0T1</accession>
<feature type="transmembrane region" description="Helical" evidence="1">
    <location>
        <begin position="133"/>
        <end position="154"/>
    </location>
</feature>
<feature type="transmembrane region" description="Helical" evidence="1">
    <location>
        <begin position="73"/>
        <end position="94"/>
    </location>
</feature>